<gene>
    <name evidence="1" type="ORF">C8N29_12213</name>
</gene>
<evidence type="ECO:0000313" key="2">
    <source>
        <dbReference type="Proteomes" id="UP000244223"/>
    </source>
</evidence>
<dbReference type="EMBL" id="QAON01000022">
    <property type="protein sequence ID" value="PTQ87147.1"/>
    <property type="molecule type" value="Genomic_DNA"/>
</dbReference>
<reference evidence="1 2" key="1">
    <citation type="submission" date="2018-04" db="EMBL/GenBank/DDBJ databases">
        <title>Genomic Encyclopedia of Archaeal and Bacterial Type Strains, Phase II (KMG-II): from individual species to whole genera.</title>
        <authorList>
            <person name="Goeker M."/>
        </authorList>
    </citation>
    <scope>NUCLEOTIDE SEQUENCE [LARGE SCALE GENOMIC DNA]</scope>
    <source>
        <strain evidence="1 2">DSM 5822</strain>
    </source>
</reference>
<sequence>MRLTVMTQMAKGMITELASQKKTKKEAHEIASIDVPARLLTQLESIKWHLWHGNVMEALALIYDVNVDLEIWEENTTNKKKLLKLVCEFESYIRANGGFIPNYGDRYRHNETITTAFVESTVNYVISKRFVKKQQMRWTQRGAHLLLQTRVQVLNDDLRKTFCRWFQGMMVESEQEKMAA</sequence>
<protein>
    <submittedName>
        <fullName evidence="1">Uncharacterized protein</fullName>
    </submittedName>
</protein>
<accession>A0A2T5ITG0</accession>
<evidence type="ECO:0000313" key="1">
    <source>
        <dbReference type="EMBL" id="PTQ87147.1"/>
    </source>
</evidence>
<dbReference type="Proteomes" id="UP000244223">
    <property type="component" value="Unassembled WGS sequence"/>
</dbReference>
<comment type="caution">
    <text evidence="1">The sequence shown here is derived from an EMBL/GenBank/DDBJ whole genome shotgun (WGS) entry which is preliminary data.</text>
</comment>
<proteinExistence type="predicted"/>
<keyword evidence="2" id="KW-1185">Reference proteome</keyword>
<dbReference type="AlphaFoldDB" id="A0A2T5ITG0"/>
<organism evidence="1 2">
    <name type="scientific">Agitococcus lubricus</name>
    <dbReference type="NCBI Taxonomy" id="1077255"/>
    <lineage>
        <taxon>Bacteria</taxon>
        <taxon>Pseudomonadati</taxon>
        <taxon>Pseudomonadota</taxon>
        <taxon>Gammaproteobacteria</taxon>
        <taxon>Moraxellales</taxon>
        <taxon>Moraxellaceae</taxon>
        <taxon>Agitococcus</taxon>
    </lineage>
</organism>
<name>A0A2T5ITG0_9GAMM</name>